<sequence length="222" mass="23516">MAGEPIGVLLGEPADPSVNLTYALDLGGEDVSELLSGGTITPPANLTAPAILYLTVTLTDAENRTRVRVIALQIAPRPVITPPFFDPEPRFHPATARAGEQIRVLWGEYGGTEPIEVEFFLDLNDVDMLPDLLPGDLLDLPAAGTLTARVRLTGPGDVVVEATAVATIEAALVPPPDPDPDPEPVQTVIIPTRLGYIVVSLAPVPDFTFEPTTSGYIVKEPV</sequence>
<dbReference type="Proteomes" id="UP000306223">
    <property type="component" value="Unassembled WGS sequence"/>
</dbReference>
<accession>A0A4U0QWA0</accession>
<gene>
    <name evidence="1" type="ORF">FA740_05425</name>
</gene>
<evidence type="ECO:0000313" key="2">
    <source>
        <dbReference type="Proteomes" id="UP000306223"/>
    </source>
</evidence>
<proteinExistence type="predicted"/>
<reference evidence="1 2" key="1">
    <citation type="submission" date="2019-04" db="EMBL/GenBank/DDBJ databases">
        <authorList>
            <person name="Li J."/>
        </authorList>
    </citation>
    <scope>NUCLEOTIDE SEQUENCE [LARGE SCALE GENOMIC DNA]</scope>
    <source>
        <strain evidence="1 2">CCTCC AB2016182</strain>
    </source>
</reference>
<dbReference type="AlphaFoldDB" id="A0A4U0QWA0"/>
<comment type="caution">
    <text evidence="1">The sequence shown here is derived from an EMBL/GenBank/DDBJ whole genome shotgun (WGS) entry which is preliminary data.</text>
</comment>
<evidence type="ECO:0000313" key="1">
    <source>
        <dbReference type="EMBL" id="TJZ85842.1"/>
    </source>
</evidence>
<dbReference type="RefSeq" id="WP_136855767.1">
    <property type="nucleotide sequence ID" value="NZ_SUNH01000007.1"/>
</dbReference>
<name>A0A4U0QWA0_9RHOB</name>
<keyword evidence="2" id="KW-1185">Reference proteome</keyword>
<protein>
    <submittedName>
        <fullName evidence="1">Uncharacterized protein</fullName>
    </submittedName>
</protein>
<organism evidence="1 2">
    <name type="scientific">Paracoccus hibiscisoli</name>
    <dbReference type="NCBI Taxonomy" id="2023261"/>
    <lineage>
        <taxon>Bacteria</taxon>
        <taxon>Pseudomonadati</taxon>
        <taxon>Pseudomonadota</taxon>
        <taxon>Alphaproteobacteria</taxon>
        <taxon>Rhodobacterales</taxon>
        <taxon>Paracoccaceae</taxon>
        <taxon>Paracoccus</taxon>
    </lineage>
</organism>
<dbReference type="EMBL" id="SUNH01000007">
    <property type="protein sequence ID" value="TJZ85842.1"/>
    <property type="molecule type" value="Genomic_DNA"/>
</dbReference>